<feature type="compositionally biased region" description="Low complexity" evidence="1">
    <location>
        <begin position="40"/>
        <end position="50"/>
    </location>
</feature>
<dbReference type="EMBL" id="QXFU01000733">
    <property type="protein sequence ID" value="KAE9022594.1"/>
    <property type="molecule type" value="Genomic_DNA"/>
</dbReference>
<feature type="region of interest" description="Disordered" evidence="1">
    <location>
        <begin position="36"/>
        <end position="110"/>
    </location>
</feature>
<dbReference type="Proteomes" id="UP000435112">
    <property type="component" value="Unassembled WGS sequence"/>
</dbReference>
<protein>
    <recommendedName>
        <fullName evidence="4">OTU domain-containing protein</fullName>
    </recommendedName>
</protein>
<evidence type="ECO:0008006" key="4">
    <source>
        <dbReference type="Google" id="ProtNLM"/>
    </source>
</evidence>
<evidence type="ECO:0000313" key="2">
    <source>
        <dbReference type="EMBL" id="KAE9022594.1"/>
    </source>
</evidence>
<evidence type="ECO:0000256" key="1">
    <source>
        <dbReference type="SAM" id="MobiDB-lite"/>
    </source>
</evidence>
<evidence type="ECO:0000313" key="3">
    <source>
        <dbReference type="Proteomes" id="UP000435112"/>
    </source>
</evidence>
<accession>A0A6A3M2H5</accession>
<comment type="caution">
    <text evidence="2">The sequence shown here is derived from an EMBL/GenBank/DDBJ whole genome shotgun (WGS) entry which is preliminary data.</text>
</comment>
<proteinExistence type="predicted"/>
<dbReference type="OrthoDB" id="129059at2759"/>
<gene>
    <name evidence="2" type="ORF">PR002_g11947</name>
</gene>
<sequence length="308" mass="33276">MDTTGVSSTSVPVGTEDVIATGLDMEVDIEPDQAQCSDLSSYVGSSAPSSPQSPAPTPGSEFPYSLVSSRDEDMGWSDSLSGDVESLQRPASPPMRALQTTEEEESSRVLSQDGFILERTTPAPGMPQQLPVFLMPFQGSLTTVPANGQCAYVALYATTTSTMETKVEFTSQVVRGANAIKRCVYTMMMANLANDVECNVVDPRRELTRLYPTQPAPTDLAVATAALYTHFSQERARSVNASVPSAFWAGPEVLRAMAQYLREPLFVLDVDQANDAHVQRYFYQDYTLPNGDIHETGCGGAMDDATAK</sequence>
<dbReference type="AlphaFoldDB" id="A0A6A3M2H5"/>
<name>A0A6A3M2H5_9STRA</name>
<reference evidence="2 3" key="1">
    <citation type="submission" date="2018-09" db="EMBL/GenBank/DDBJ databases">
        <title>Genomic investigation of the strawberry pathogen Phytophthora fragariae indicates pathogenicity is determined by transcriptional variation in three key races.</title>
        <authorList>
            <person name="Adams T.M."/>
            <person name="Armitage A.D."/>
            <person name="Sobczyk M.K."/>
            <person name="Bates H.J."/>
            <person name="Dunwell J.M."/>
            <person name="Nellist C.F."/>
            <person name="Harrison R.J."/>
        </authorList>
    </citation>
    <scope>NUCLEOTIDE SEQUENCE [LARGE SCALE GENOMIC DNA]</scope>
    <source>
        <strain evidence="2 3">SCRP324</strain>
    </source>
</reference>
<organism evidence="2 3">
    <name type="scientific">Phytophthora rubi</name>
    <dbReference type="NCBI Taxonomy" id="129364"/>
    <lineage>
        <taxon>Eukaryota</taxon>
        <taxon>Sar</taxon>
        <taxon>Stramenopiles</taxon>
        <taxon>Oomycota</taxon>
        <taxon>Peronosporomycetes</taxon>
        <taxon>Peronosporales</taxon>
        <taxon>Peronosporaceae</taxon>
        <taxon>Phytophthora</taxon>
    </lineage>
</organism>